<keyword evidence="2" id="KW-1185">Reference proteome</keyword>
<evidence type="ECO:0000313" key="1">
    <source>
        <dbReference type="EMBL" id="CAB3222856.1"/>
    </source>
</evidence>
<accession>A0A8S0YU45</accession>
<name>A0A8S0YU45_ARCPL</name>
<reference evidence="1 2" key="1">
    <citation type="submission" date="2020-04" db="EMBL/GenBank/DDBJ databases">
        <authorList>
            <person name="Wallbank WR R."/>
            <person name="Pardo Diaz C."/>
            <person name="Kozak K."/>
            <person name="Martin S."/>
            <person name="Jiggins C."/>
            <person name="Moest M."/>
            <person name="Warren A I."/>
            <person name="Byers J.R.P. K."/>
            <person name="Montejo-Kovacevich G."/>
            <person name="Yen C E."/>
        </authorList>
    </citation>
    <scope>NUCLEOTIDE SEQUENCE [LARGE SCALE GENOMIC DNA]</scope>
</reference>
<organism evidence="1 2">
    <name type="scientific">Arctia plantaginis</name>
    <name type="common">Wood tiger moth</name>
    <name type="synonym">Phalaena plantaginis</name>
    <dbReference type="NCBI Taxonomy" id="874455"/>
    <lineage>
        <taxon>Eukaryota</taxon>
        <taxon>Metazoa</taxon>
        <taxon>Ecdysozoa</taxon>
        <taxon>Arthropoda</taxon>
        <taxon>Hexapoda</taxon>
        <taxon>Insecta</taxon>
        <taxon>Pterygota</taxon>
        <taxon>Neoptera</taxon>
        <taxon>Endopterygota</taxon>
        <taxon>Lepidoptera</taxon>
        <taxon>Glossata</taxon>
        <taxon>Ditrysia</taxon>
        <taxon>Noctuoidea</taxon>
        <taxon>Erebidae</taxon>
        <taxon>Arctiinae</taxon>
        <taxon>Arctia</taxon>
    </lineage>
</organism>
<dbReference type="AlphaFoldDB" id="A0A8S0YU45"/>
<dbReference type="OrthoDB" id="361494at2759"/>
<evidence type="ECO:0000313" key="2">
    <source>
        <dbReference type="Proteomes" id="UP000494106"/>
    </source>
</evidence>
<gene>
    <name evidence="1" type="ORF">APLA_LOCUS1312</name>
</gene>
<proteinExistence type="predicted"/>
<comment type="caution">
    <text evidence="1">The sequence shown here is derived from an EMBL/GenBank/DDBJ whole genome shotgun (WGS) entry which is preliminary data.</text>
</comment>
<dbReference type="EMBL" id="CADEBC010000106">
    <property type="protein sequence ID" value="CAB3222856.1"/>
    <property type="molecule type" value="Genomic_DNA"/>
</dbReference>
<protein>
    <submittedName>
        <fullName evidence="1">Uncharacterized protein</fullName>
    </submittedName>
</protein>
<sequence length="128" mass="14937">MSAGKVIFEDVEKRFDNFYNNEHQPKIWYPMFSNTTLKHDHTYDWVIDNQEKFLKNSPNEIMYHRWFFSESGAITAIQYSPHGNYVIVGHSSGLIEVPTPVPFYKHCSVTSNPKLTEGRKANYTDIAM</sequence>
<dbReference type="Proteomes" id="UP000494106">
    <property type="component" value="Unassembled WGS sequence"/>
</dbReference>